<dbReference type="AlphaFoldDB" id="T0YKV5"/>
<feature type="region of interest" description="Disordered" evidence="1">
    <location>
        <begin position="1"/>
        <end position="35"/>
    </location>
</feature>
<organism evidence="2">
    <name type="scientific">mine drainage metagenome</name>
    <dbReference type="NCBI Taxonomy" id="410659"/>
    <lineage>
        <taxon>unclassified sequences</taxon>
        <taxon>metagenomes</taxon>
        <taxon>ecological metagenomes</taxon>
    </lineage>
</organism>
<feature type="non-terminal residue" evidence="2">
    <location>
        <position position="157"/>
    </location>
</feature>
<proteinExistence type="predicted"/>
<name>T0YKV5_9ZZZZ</name>
<evidence type="ECO:0000256" key="1">
    <source>
        <dbReference type="SAM" id="MobiDB-lite"/>
    </source>
</evidence>
<reference evidence="2" key="1">
    <citation type="submission" date="2013-08" db="EMBL/GenBank/DDBJ databases">
        <authorList>
            <person name="Mendez C."/>
            <person name="Richter M."/>
            <person name="Ferrer M."/>
            <person name="Sanchez J."/>
        </authorList>
    </citation>
    <scope>NUCLEOTIDE SEQUENCE</scope>
</reference>
<dbReference type="EMBL" id="AUZY01011643">
    <property type="protein sequence ID" value="EQD33763.1"/>
    <property type="molecule type" value="Genomic_DNA"/>
</dbReference>
<gene>
    <name evidence="2" type="ORF">B1B_17436</name>
</gene>
<comment type="caution">
    <text evidence="2">The sequence shown here is derived from an EMBL/GenBank/DDBJ whole genome shotgun (WGS) entry which is preliminary data.</text>
</comment>
<reference evidence="2" key="2">
    <citation type="journal article" date="2014" name="ISME J.">
        <title>Microbial stratification in low pH oxic and suboxic macroscopic growths along an acid mine drainage.</title>
        <authorList>
            <person name="Mendez-Garcia C."/>
            <person name="Mesa V."/>
            <person name="Sprenger R.R."/>
            <person name="Richter M."/>
            <person name="Diez M.S."/>
            <person name="Solano J."/>
            <person name="Bargiela R."/>
            <person name="Golyshina O.V."/>
            <person name="Manteca A."/>
            <person name="Ramos J.L."/>
            <person name="Gallego J.R."/>
            <person name="Llorente I."/>
            <person name="Martins Dos Santos V.A."/>
            <person name="Jensen O.N."/>
            <person name="Pelaez A.I."/>
            <person name="Sanchez J."/>
            <person name="Ferrer M."/>
        </authorList>
    </citation>
    <scope>NUCLEOTIDE SEQUENCE</scope>
</reference>
<sequence length="157" mass="17548">KPDIPDMSSQIERWSAQDTGSNVKGSDSPTVVESTERIESFRQVKMLSNINEVAEIVERIKRDETKSMQDMIGDVPAPDQQDHAVVVAFNDTRSAFEISGKMSDLGLKHSFSVVAIGNNDPADMEGMRCSKYIMLKGTSVKGFSDYLVRYIREKQPK</sequence>
<protein>
    <submittedName>
        <fullName evidence="2">Electron transfer flavoprotein, alpha and beta subunits related protein</fullName>
    </submittedName>
</protein>
<evidence type="ECO:0000313" key="2">
    <source>
        <dbReference type="EMBL" id="EQD33763.1"/>
    </source>
</evidence>
<feature type="non-terminal residue" evidence="2">
    <location>
        <position position="1"/>
    </location>
</feature>
<feature type="compositionally biased region" description="Polar residues" evidence="1">
    <location>
        <begin position="7"/>
        <end position="33"/>
    </location>
</feature>
<accession>T0YKV5</accession>